<keyword evidence="1" id="KW-0812">Transmembrane</keyword>
<dbReference type="AlphaFoldDB" id="A0A9X2LMT4"/>
<accession>A0A9X2LMT4</accession>
<feature type="transmembrane region" description="Helical" evidence="1">
    <location>
        <begin position="110"/>
        <end position="131"/>
    </location>
</feature>
<keyword evidence="1" id="KW-1133">Transmembrane helix</keyword>
<name>A0A9X2LMT4_9ACTN</name>
<sequence>MASQPLDHSHQIVKRHLCVAADVEKYSHHDIPSQAVIQTDLVRVLEEAALLSGLDRASWARQAQGDQELAVLPVGVPEPVVLGAFTRHLAVRIGDRNAARAPKERMRLRLAVGIGVASLAALGYAGPAPVAVARYVNAPQVKAVLAAIRAANLVVIVSGQLYEDVVKSRTRGLDPEQYVRIHVRQQEFSAYGWIHVPGHAADEVRSVVQDMDPACPDGPRSSVEPVKPTLAHHDRSQHVVKGIAFQGSVNRDLNFGFPAEGSACEPEEAW</sequence>
<dbReference type="EMBL" id="JANIID010000037">
    <property type="protein sequence ID" value="MCQ8774063.1"/>
    <property type="molecule type" value="Genomic_DNA"/>
</dbReference>
<keyword evidence="3" id="KW-1185">Reference proteome</keyword>
<comment type="caution">
    <text evidence="2">The sequence shown here is derived from an EMBL/GenBank/DDBJ whole genome shotgun (WGS) entry which is preliminary data.</text>
</comment>
<reference evidence="2" key="1">
    <citation type="submission" date="2022-06" db="EMBL/GenBank/DDBJ databases">
        <title>WGS of actinobacteria.</title>
        <authorList>
            <person name="Thawai C."/>
        </authorList>
    </citation>
    <scope>NUCLEOTIDE SEQUENCE</scope>
    <source>
        <strain evidence="2">AA8</strain>
    </source>
</reference>
<proteinExistence type="predicted"/>
<organism evidence="2 3">
    <name type="scientific">Streptomyces telluris</name>
    <dbReference type="NCBI Taxonomy" id="2720021"/>
    <lineage>
        <taxon>Bacteria</taxon>
        <taxon>Bacillati</taxon>
        <taxon>Actinomycetota</taxon>
        <taxon>Actinomycetes</taxon>
        <taxon>Kitasatosporales</taxon>
        <taxon>Streptomycetaceae</taxon>
        <taxon>Streptomyces</taxon>
    </lineage>
</organism>
<protein>
    <submittedName>
        <fullName evidence="2">Uncharacterized protein</fullName>
    </submittedName>
</protein>
<evidence type="ECO:0000313" key="3">
    <source>
        <dbReference type="Proteomes" id="UP001142374"/>
    </source>
</evidence>
<dbReference type="Proteomes" id="UP001142374">
    <property type="component" value="Unassembled WGS sequence"/>
</dbReference>
<gene>
    <name evidence="2" type="ORF">NQU55_30520</name>
</gene>
<evidence type="ECO:0000256" key="1">
    <source>
        <dbReference type="SAM" id="Phobius"/>
    </source>
</evidence>
<evidence type="ECO:0000313" key="2">
    <source>
        <dbReference type="EMBL" id="MCQ8774063.1"/>
    </source>
</evidence>
<dbReference type="RefSeq" id="WP_206329297.1">
    <property type="nucleotide sequence ID" value="NZ_JAATER010000094.1"/>
</dbReference>
<keyword evidence="1" id="KW-0472">Membrane</keyword>